<dbReference type="AlphaFoldDB" id="A0AAN7PR80"/>
<protein>
    <submittedName>
        <fullName evidence="1">Uncharacterized protein</fullName>
    </submittedName>
</protein>
<keyword evidence="2" id="KW-1185">Reference proteome</keyword>
<evidence type="ECO:0000313" key="2">
    <source>
        <dbReference type="Proteomes" id="UP001345219"/>
    </source>
</evidence>
<comment type="caution">
    <text evidence="1">The sequence shown here is derived from an EMBL/GenBank/DDBJ whole genome shotgun (WGS) entry which is preliminary data.</text>
</comment>
<dbReference type="Proteomes" id="UP001345219">
    <property type="component" value="Chromosome 21"/>
</dbReference>
<accession>A0AAN7PR80</accession>
<organism evidence="1 2">
    <name type="scientific">Trapa incisa</name>
    <dbReference type="NCBI Taxonomy" id="236973"/>
    <lineage>
        <taxon>Eukaryota</taxon>
        <taxon>Viridiplantae</taxon>
        <taxon>Streptophyta</taxon>
        <taxon>Embryophyta</taxon>
        <taxon>Tracheophyta</taxon>
        <taxon>Spermatophyta</taxon>
        <taxon>Magnoliopsida</taxon>
        <taxon>eudicotyledons</taxon>
        <taxon>Gunneridae</taxon>
        <taxon>Pentapetalae</taxon>
        <taxon>rosids</taxon>
        <taxon>malvids</taxon>
        <taxon>Myrtales</taxon>
        <taxon>Lythraceae</taxon>
        <taxon>Trapa</taxon>
    </lineage>
</organism>
<gene>
    <name evidence="1" type="ORF">SAY87_027814</name>
</gene>
<name>A0AAN7PR80_9MYRT</name>
<sequence>MVLIMEAAVQVEDVEGSYLDFPGTLPSMCPAQEMVQREQLRDLAMFERPHENPAKSSPDLAIKKVSCTLFLPFHLVLRSRQTSLIQCRRDGSLLILIYILPVQSKKCESPKLMYIATLLV</sequence>
<proteinExistence type="predicted"/>
<dbReference type="EMBL" id="JAXIOK010000018">
    <property type="protein sequence ID" value="KAK4750365.1"/>
    <property type="molecule type" value="Genomic_DNA"/>
</dbReference>
<evidence type="ECO:0000313" key="1">
    <source>
        <dbReference type="EMBL" id="KAK4750365.1"/>
    </source>
</evidence>
<reference evidence="1 2" key="1">
    <citation type="journal article" date="2023" name="Hortic Res">
        <title>Pangenome of water caltrop reveals structural variations and asymmetric subgenome divergence after allopolyploidization.</title>
        <authorList>
            <person name="Zhang X."/>
            <person name="Chen Y."/>
            <person name="Wang L."/>
            <person name="Yuan Y."/>
            <person name="Fang M."/>
            <person name="Shi L."/>
            <person name="Lu R."/>
            <person name="Comes H.P."/>
            <person name="Ma Y."/>
            <person name="Chen Y."/>
            <person name="Huang G."/>
            <person name="Zhou Y."/>
            <person name="Zheng Z."/>
            <person name="Qiu Y."/>
        </authorList>
    </citation>
    <scope>NUCLEOTIDE SEQUENCE [LARGE SCALE GENOMIC DNA]</scope>
    <source>
        <tissue evidence="1">Roots</tissue>
    </source>
</reference>